<dbReference type="EMBL" id="QUTH01004383">
    <property type="protein sequence ID" value="RHZ14125.1"/>
    <property type="molecule type" value="Genomic_DNA"/>
</dbReference>
<comment type="caution">
    <text evidence="2">The sequence shown here is derived from an EMBL/GenBank/DDBJ whole genome shotgun (WGS) entry which is preliminary data.</text>
</comment>
<dbReference type="Proteomes" id="UP000285430">
    <property type="component" value="Unassembled WGS sequence"/>
</dbReference>
<dbReference type="VEuPathDB" id="FungiDB:H257_18922"/>
<reference evidence="2 3" key="1">
    <citation type="submission" date="2018-08" db="EMBL/GenBank/DDBJ databases">
        <title>Aphanomyces genome sequencing and annotation.</title>
        <authorList>
            <person name="Minardi D."/>
            <person name="Oidtmann B."/>
            <person name="Van Der Giezen M."/>
            <person name="Studholme D.J."/>
        </authorList>
    </citation>
    <scope>NUCLEOTIDE SEQUENCE [LARGE SCALE GENOMIC DNA]</scope>
    <source>
        <strain evidence="2 3">Da</strain>
    </source>
</reference>
<gene>
    <name evidence="2" type="ORF">DYB37_013850</name>
</gene>
<accession>A0A418EJ72</accession>
<sequence length="243" mass="26451">MSLGQQAWSHSTVASAASSRWRTAKDLVCIALFCAWTAFDMSAYSGNATPLHACLVLRLVSVSIEAFAGLLGQWQPMDDTVTERVVRSFVRLKGILSPPGKTPLFSRPHRNLVFTIDAPSTMLRVAGDNATTLLPSLVAFLSKIATPTPSQSSAADTPPQSFHPLQVAAHTRTSCPSSSCMKKKKTKTQRVCRRSPSGSNQVLSTQDAEAKNPINGSLIQIGRQQITLPLHVWWWRQGRLTLG</sequence>
<evidence type="ECO:0000313" key="3">
    <source>
        <dbReference type="Proteomes" id="UP000285430"/>
    </source>
</evidence>
<organism evidence="2 3">
    <name type="scientific">Aphanomyces astaci</name>
    <name type="common">Crayfish plague agent</name>
    <dbReference type="NCBI Taxonomy" id="112090"/>
    <lineage>
        <taxon>Eukaryota</taxon>
        <taxon>Sar</taxon>
        <taxon>Stramenopiles</taxon>
        <taxon>Oomycota</taxon>
        <taxon>Saprolegniomycetes</taxon>
        <taxon>Saprolegniales</taxon>
        <taxon>Verrucalvaceae</taxon>
        <taxon>Aphanomyces</taxon>
    </lineage>
</organism>
<evidence type="ECO:0000256" key="1">
    <source>
        <dbReference type="SAM" id="MobiDB-lite"/>
    </source>
</evidence>
<proteinExistence type="predicted"/>
<feature type="compositionally biased region" description="Basic residues" evidence="1">
    <location>
        <begin position="181"/>
        <end position="193"/>
    </location>
</feature>
<protein>
    <submittedName>
        <fullName evidence="2">Uncharacterized protein</fullName>
    </submittedName>
</protein>
<feature type="compositionally biased region" description="Polar residues" evidence="1">
    <location>
        <begin position="196"/>
        <end position="207"/>
    </location>
</feature>
<name>A0A418EJ72_APHAT</name>
<feature type="region of interest" description="Disordered" evidence="1">
    <location>
        <begin position="173"/>
        <end position="208"/>
    </location>
</feature>
<evidence type="ECO:0000313" key="2">
    <source>
        <dbReference type="EMBL" id="RHZ14125.1"/>
    </source>
</evidence>
<dbReference type="AlphaFoldDB" id="A0A418EJ72"/>